<name>A0A165MCU8_EXIGL</name>
<organism evidence="1 2">
    <name type="scientific">Exidia glandulosa HHB12029</name>
    <dbReference type="NCBI Taxonomy" id="1314781"/>
    <lineage>
        <taxon>Eukaryota</taxon>
        <taxon>Fungi</taxon>
        <taxon>Dikarya</taxon>
        <taxon>Basidiomycota</taxon>
        <taxon>Agaricomycotina</taxon>
        <taxon>Agaricomycetes</taxon>
        <taxon>Auriculariales</taxon>
        <taxon>Exidiaceae</taxon>
        <taxon>Exidia</taxon>
    </lineage>
</organism>
<protein>
    <recommendedName>
        <fullName evidence="3">TPR-like protein</fullName>
    </recommendedName>
</protein>
<dbReference type="OrthoDB" id="432528at2759"/>
<dbReference type="STRING" id="1314781.A0A165MCU8"/>
<evidence type="ECO:0000313" key="2">
    <source>
        <dbReference type="Proteomes" id="UP000077266"/>
    </source>
</evidence>
<dbReference type="EMBL" id="KV425912">
    <property type="protein sequence ID" value="KZV99081.1"/>
    <property type="molecule type" value="Genomic_DNA"/>
</dbReference>
<gene>
    <name evidence="1" type="ORF">EXIGLDRAFT_726174</name>
</gene>
<evidence type="ECO:0008006" key="3">
    <source>
        <dbReference type="Google" id="ProtNLM"/>
    </source>
</evidence>
<accession>A0A165MCU8</accession>
<reference evidence="1 2" key="1">
    <citation type="journal article" date="2016" name="Mol. Biol. Evol.">
        <title>Comparative Genomics of Early-Diverging Mushroom-Forming Fungi Provides Insights into the Origins of Lignocellulose Decay Capabilities.</title>
        <authorList>
            <person name="Nagy L.G."/>
            <person name="Riley R."/>
            <person name="Tritt A."/>
            <person name="Adam C."/>
            <person name="Daum C."/>
            <person name="Floudas D."/>
            <person name="Sun H."/>
            <person name="Yadav J.S."/>
            <person name="Pangilinan J."/>
            <person name="Larsson K.H."/>
            <person name="Matsuura K."/>
            <person name="Barry K."/>
            <person name="Labutti K."/>
            <person name="Kuo R."/>
            <person name="Ohm R.A."/>
            <person name="Bhattacharya S.S."/>
            <person name="Shirouzu T."/>
            <person name="Yoshinaga Y."/>
            <person name="Martin F.M."/>
            <person name="Grigoriev I.V."/>
            <person name="Hibbett D.S."/>
        </authorList>
    </citation>
    <scope>NUCLEOTIDE SEQUENCE [LARGE SCALE GENOMIC DNA]</scope>
    <source>
        <strain evidence="1 2">HHB12029</strain>
    </source>
</reference>
<dbReference type="AlphaFoldDB" id="A0A165MCU8"/>
<dbReference type="SUPFAM" id="SSF48452">
    <property type="entry name" value="TPR-like"/>
    <property type="match status" value="1"/>
</dbReference>
<dbReference type="Proteomes" id="UP000077266">
    <property type="component" value="Unassembled WGS sequence"/>
</dbReference>
<sequence>MVKLTEEMLASKAERSRTVRDAYEQAGQQDRGPRVDWGVVTLQSIEAMRSDATLLRHYRSLGMSNEQVLAEVGQNDSDDRRIVLSRIKSLIHKEAGTSCFKAGDFSGAIVEYEAALRALVGPNAVFPSRKYFDDQYMTGIRWRTGGSSFDTPGAAQETVTADVPLFIDLIALAGNIAQCYVRLGKYLEAIDWTQETEVIMNVARIHLSYDVWVAWRYPFPNVQEFWNIRLKHYKRCIDIFLALGNTATAAAYTLTLTGENSTLPDETTKPFPALHKLRHDVFNPDVFMRRHPEPNVSEAKVQHPDLQVLGVWERQQYASGSQKPGGRLYSSVWIWKGSMYVAGGTATPAHNERDIVGLTDTWFVRSSI</sequence>
<evidence type="ECO:0000313" key="1">
    <source>
        <dbReference type="EMBL" id="KZV99081.1"/>
    </source>
</evidence>
<proteinExistence type="predicted"/>
<dbReference type="InParanoid" id="A0A165MCU8"/>
<dbReference type="Gene3D" id="1.25.40.10">
    <property type="entry name" value="Tetratricopeptide repeat domain"/>
    <property type="match status" value="1"/>
</dbReference>
<dbReference type="InterPro" id="IPR011990">
    <property type="entry name" value="TPR-like_helical_dom_sf"/>
</dbReference>
<keyword evidence="2" id="KW-1185">Reference proteome</keyword>